<comment type="caution">
    <text evidence="13">The sequence shown here is derived from an EMBL/GenBank/DDBJ whole genome shotgun (WGS) entry which is preliminary data.</text>
</comment>
<dbReference type="PRINTS" id="PR00097">
    <property type="entry name" value="ANTSNTHASEII"/>
</dbReference>
<feature type="domain" description="Chorismate-utilising enzyme C-terminal" evidence="11">
    <location>
        <begin position="934"/>
        <end position="993"/>
    </location>
</feature>
<sequence length="1006" mass="111006">MPTRAPLGLPCREPAPRVLLIDNYDSYTHNLLQLWPQEADLANLVLIRNDQYDWTVVRDTILPHVDAIVISPGPGTPHHRSDLGVVGELLDMYRRTSGKPQSDLVDCPELPSVLGVCLGHQAIATAFGGRVVPSSVVLHGQVSLVTPVNETVVCDTPNQGHDQPVSGINANKVSPGDQPLSLFNGIATPIPVVRYHSLVVDPTSLPREIIPTAWTTDTLPSGQPVSVIMALRHAWLPLYGVQFHPESVCTSSGKAMLQNFFQIVTHRRRRWGGEMLCKDNDIPQHVRALSLWQFSSPRSLLPPAPCDDLFTLHVRRLPILYKDHFDEPSLARHLLGNESVAFWLDSSSRRNQPDGRFSYLGVGTTPGACTIRYQLDAHTVSIYKYGLNTMASTEVNSSSSENPPSAMREVWKRTLGVNPTVNAKESAAEMALNDHQPGATFWNWLDAFRGLTQCTQFRWDQTEQLADLPLGFRCGLVGIMGYEMKDEAFQLLEHRPSVPQNSPQRPSGSPGTSQVPDATFLFADRCVALDHATRQVYLLCLVQNHISSTPTVPSHQAALLGDVNTLVNTLNLGATAAEATAWFNDTHEKIQTWLSSKESQSVPNSSLPLSVAAPPMVQRVWTTSRTNYTETIRQAQRYIREGESYELCLTTPWVAQLRQPISSLEQALSFYLRLRRHNPAPYATFLYWEDIHLLIASSSPERFMSVTPSCPASQQCLSKAANSPTVSHPPLWVEMKPIKGTIRRPPPPTCSGRCMTMTHPDGRSTTTEPNPFSDRCPCYQRYMILDQQRATDLKNDAKERAENLMIVDLIRHDLITQCLPSSVRIPRLMAIETYQTVHQMVTTVQGQLRPQVNAIQVLAASFPPGSMTGAPKRRSVALLAKLETRQLEPLDPTVLLLDSKKQRSDSTPTNRAFNPLATSSKKATLLPLPTSVQGQRNLYSGCLGYLSVHGAMDMSVVIRTAVVSNGATVTLGAGGAITVLSDPLAEYDEVLAKVDAVWPAIADLCI</sequence>
<dbReference type="PANTHER" id="PTHR11236">
    <property type="entry name" value="AMINOBENZOATE/ANTHRANILATE SYNTHASE"/>
    <property type="match status" value="1"/>
</dbReference>
<evidence type="ECO:0000256" key="7">
    <source>
        <dbReference type="ARBA" id="ARBA00022962"/>
    </source>
</evidence>
<keyword evidence="7" id="KW-0315">Glutamine amidotransferase</keyword>
<dbReference type="InterPro" id="IPR017926">
    <property type="entry name" value="GATASE"/>
</dbReference>
<evidence type="ECO:0000313" key="13">
    <source>
        <dbReference type="EMBL" id="KAJ1962068.1"/>
    </source>
</evidence>
<dbReference type="InterPro" id="IPR019999">
    <property type="entry name" value="Anth_synth_I-like"/>
</dbReference>
<dbReference type="Gene3D" id="3.40.50.880">
    <property type="match status" value="1"/>
</dbReference>
<dbReference type="PANTHER" id="PTHR11236:SF18">
    <property type="entry name" value="AMINODEOXYCHORISMATE SYNTHASE"/>
    <property type="match status" value="1"/>
</dbReference>
<feature type="domain" description="Glutamine amidotransferase" evidence="10">
    <location>
        <begin position="19"/>
        <end position="261"/>
    </location>
</feature>
<keyword evidence="5 13" id="KW-0808">Transferase</keyword>
<feature type="domain" description="Chorismate-utilising enzyme C-terminal" evidence="11">
    <location>
        <begin position="732"/>
        <end position="885"/>
    </location>
</feature>
<dbReference type="SUPFAM" id="SSF52317">
    <property type="entry name" value="Class I glutamine amidotransferase-like"/>
    <property type="match status" value="1"/>
</dbReference>
<keyword evidence="13" id="KW-0032">Aminotransferase</keyword>
<name>A0A9W8ATC8_9FUNG</name>
<proteinExistence type="inferred from homology"/>
<evidence type="ECO:0000256" key="8">
    <source>
        <dbReference type="ARBA" id="ARBA00031329"/>
    </source>
</evidence>
<reference evidence="13" key="1">
    <citation type="submission" date="2022-07" db="EMBL/GenBank/DDBJ databases">
        <title>Phylogenomic reconstructions and comparative analyses of Kickxellomycotina fungi.</title>
        <authorList>
            <person name="Reynolds N.K."/>
            <person name="Stajich J.E."/>
            <person name="Barry K."/>
            <person name="Grigoriev I.V."/>
            <person name="Crous P."/>
            <person name="Smith M.E."/>
        </authorList>
    </citation>
    <scope>NUCLEOTIDE SEQUENCE</scope>
    <source>
        <strain evidence="13">RSA 1196</strain>
    </source>
</reference>
<comment type="pathway">
    <text evidence="2">Cofactor biosynthesis; tetrahydrofolate biosynthesis; 4-aminobenzoate from chorismate: step 1/2.</text>
</comment>
<dbReference type="EC" id="2.6.1.85" evidence="4"/>
<dbReference type="Pfam" id="PF00117">
    <property type="entry name" value="GATase"/>
    <property type="match status" value="1"/>
</dbReference>
<dbReference type="InterPro" id="IPR029062">
    <property type="entry name" value="Class_I_gatase-like"/>
</dbReference>
<evidence type="ECO:0000256" key="3">
    <source>
        <dbReference type="ARBA" id="ARBA00005970"/>
    </source>
</evidence>
<evidence type="ECO:0000259" key="12">
    <source>
        <dbReference type="Pfam" id="PF04715"/>
    </source>
</evidence>
<protein>
    <recommendedName>
        <fullName evidence="4">aminodeoxychorismate synthase</fullName>
        <ecNumber evidence="4">2.6.1.85</ecNumber>
    </recommendedName>
    <alternativeName>
        <fullName evidence="8">Para-aminobenzoate synthase</fullName>
    </alternativeName>
    <alternativeName>
        <fullName evidence="9">p-aminobenzoic acid synthase</fullName>
    </alternativeName>
</protein>
<dbReference type="GO" id="GO:0000162">
    <property type="term" value="P:L-tryptophan biosynthetic process"/>
    <property type="evidence" value="ECO:0007669"/>
    <property type="project" value="TreeGrafter"/>
</dbReference>
<dbReference type="Pfam" id="PF04715">
    <property type="entry name" value="Anth_synt_I_N"/>
    <property type="match status" value="1"/>
</dbReference>
<comment type="catalytic activity">
    <reaction evidence="1">
        <text>chorismate + L-glutamine = 4-amino-4-deoxychorismate + L-glutamate</text>
        <dbReference type="Rhea" id="RHEA:11672"/>
        <dbReference type="ChEBI" id="CHEBI:29748"/>
        <dbReference type="ChEBI" id="CHEBI:29985"/>
        <dbReference type="ChEBI" id="CHEBI:58359"/>
        <dbReference type="ChEBI" id="CHEBI:58406"/>
        <dbReference type="EC" id="2.6.1.85"/>
    </reaction>
</comment>
<dbReference type="EMBL" id="JANBPY010001022">
    <property type="protein sequence ID" value="KAJ1962068.1"/>
    <property type="molecule type" value="Genomic_DNA"/>
</dbReference>
<dbReference type="InterPro" id="IPR005801">
    <property type="entry name" value="ADC_synthase"/>
</dbReference>
<dbReference type="AlphaFoldDB" id="A0A9W8ATC8"/>
<evidence type="ECO:0000256" key="2">
    <source>
        <dbReference type="ARBA" id="ARBA00005009"/>
    </source>
</evidence>
<dbReference type="Pfam" id="PF00425">
    <property type="entry name" value="Chorismate_bind"/>
    <property type="match status" value="3"/>
</dbReference>
<dbReference type="GO" id="GO:0005737">
    <property type="term" value="C:cytoplasm"/>
    <property type="evidence" value="ECO:0007669"/>
    <property type="project" value="TreeGrafter"/>
</dbReference>
<dbReference type="Proteomes" id="UP001150925">
    <property type="component" value="Unassembled WGS sequence"/>
</dbReference>
<keyword evidence="14" id="KW-1185">Reference proteome</keyword>
<feature type="domain" description="Chorismate-utilising enzyme C-terminal" evidence="11">
    <location>
        <begin position="625"/>
        <end position="707"/>
    </location>
</feature>
<gene>
    <name evidence="13" type="primary">ABZ1</name>
    <name evidence="13" type="ORF">IWQ62_003649</name>
</gene>
<dbReference type="Gene3D" id="3.60.120.10">
    <property type="entry name" value="Anthranilate synthase"/>
    <property type="match status" value="1"/>
</dbReference>
<organism evidence="13 14">
    <name type="scientific">Dispira parvispora</name>
    <dbReference type="NCBI Taxonomy" id="1520584"/>
    <lineage>
        <taxon>Eukaryota</taxon>
        <taxon>Fungi</taxon>
        <taxon>Fungi incertae sedis</taxon>
        <taxon>Zoopagomycota</taxon>
        <taxon>Kickxellomycotina</taxon>
        <taxon>Dimargaritomycetes</taxon>
        <taxon>Dimargaritales</taxon>
        <taxon>Dimargaritaceae</taxon>
        <taxon>Dispira</taxon>
    </lineage>
</organism>
<evidence type="ECO:0000259" key="10">
    <source>
        <dbReference type="Pfam" id="PF00117"/>
    </source>
</evidence>
<keyword evidence="6" id="KW-0289">Folate biosynthesis</keyword>
<dbReference type="SUPFAM" id="SSF56322">
    <property type="entry name" value="ADC synthase"/>
    <property type="match status" value="2"/>
</dbReference>
<dbReference type="InterPro" id="IPR006805">
    <property type="entry name" value="Anth_synth_I_N"/>
</dbReference>
<dbReference type="CDD" id="cd01743">
    <property type="entry name" value="GATase1_Anthranilate_Synthase"/>
    <property type="match status" value="1"/>
</dbReference>
<evidence type="ECO:0000256" key="4">
    <source>
        <dbReference type="ARBA" id="ARBA00013139"/>
    </source>
</evidence>
<evidence type="ECO:0000256" key="5">
    <source>
        <dbReference type="ARBA" id="ARBA00022679"/>
    </source>
</evidence>
<evidence type="ECO:0000256" key="1">
    <source>
        <dbReference type="ARBA" id="ARBA00001000"/>
    </source>
</evidence>
<dbReference type="GO" id="GO:0046820">
    <property type="term" value="F:4-amino-4-deoxychorismate synthase activity"/>
    <property type="evidence" value="ECO:0007669"/>
    <property type="project" value="UniProtKB-EC"/>
</dbReference>
<evidence type="ECO:0000259" key="11">
    <source>
        <dbReference type="Pfam" id="PF00425"/>
    </source>
</evidence>
<accession>A0A9W8ATC8</accession>
<dbReference type="PROSITE" id="PS51273">
    <property type="entry name" value="GATASE_TYPE_1"/>
    <property type="match status" value="1"/>
</dbReference>
<dbReference type="GO" id="GO:0046656">
    <property type="term" value="P:folic acid biosynthetic process"/>
    <property type="evidence" value="ECO:0007669"/>
    <property type="project" value="UniProtKB-KW"/>
</dbReference>
<dbReference type="GO" id="GO:0008153">
    <property type="term" value="P:4-aminobenzoate biosynthetic process"/>
    <property type="evidence" value="ECO:0007669"/>
    <property type="project" value="TreeGrafter"/>
</dbReference>
<comment type="similarity">
    <text evidence="3">In the C-terminal section; belongs to the anthranilate synthase component I family.</text>
</comment>
<evidence type="ECO:0000313" key="14">
    <source>
        <dbReference type="Proteomes" id="UP001150925"/>
    </source>
</evidence>
<evidence type="ECO:0000256" key="6">
    <source>
        <dbReference type="ARBA" id="ARBA00022909"/>
    </source>
</evidence>
<evidence type="ECO:0000256" key="9">
    <source>
        <dbReference type="ARBA" id="ARBA00031904"/>
    </source>
</evidence>
<feature type="domain" description="Anthranilate synthase component I N-terminal" evidence="12">
    <location>
        <begin position="333"/>
        <end position="538"/>
    </location>
</feature>
<dbReference type="InterPro" id="IPR006221">
    <property type="entry name" value="TrpG/PapA_dom"/>
</dbReference>
<dbReference type="OrthoDB" id="64220at2759"/>
<dbReference type="InterPro" id="IPR015890">
    <property type="entry name" value="Chorismate_C"/>
</dbReference>